<comment type="caution">
    <text evidence="10">The sequence shown here is derived from an EMBL/GenBank/DDBJ whole genome shotgun (WGS) entry which is preliminary data.</text>
</comment>
<evidence type="ECO:0000313" key="11">
    <source>
        <dbReference type="Proteomes" id="UP000252519"/>
    </source>
</evidence>
<dbReference type="GO" id="GO:0009097">
    <property type="term" value="P:isoleucine biosynthetic process"/>
    <property type="evidence" value="ECO:0007669"/>
    <property type="project" value="TreeGrafter"/>
</dbReference>
<sequence length="420" mass="44977">MFQEYVDPCSEPKNLKDLSLSQIKEAHERIKGKIVRTACKRSYYFSKIAGCDVFYKMENKQRTGSFKDRAARNALMCLTEDERKKGVFVGSNGNYAEAMAYHGKQLGVPVTVVMPRYISLSIISLCKDFGANVVVEGKDHSEVRAAAFKLAQEKGGKYIDDHDNINVIAGAGTIGLEILEQVKDVDFVLVPVGAAGLIAGISVAIKQTSPKTKIIGIESEATQAFSAALKEGRPVNIEKRPSLASSLAVSAVGYNSFHIAKGNVDETVAVGDSEISLAILRMLEREKILVEGAGAMGPASLLAGSVEGISGKKVVCVLSGGNIDSTIVGPSIEKGLVADHRLVMFEVLLPDRSGSLSDLFELAARTGASVKHTAVVGFRRAFGQIIPFFMCSLYGLFNSSGLLEAFVMKADERSGITNIS</sequence>
<dbReference type="InterPro" id="IPR000634">
    <property type="entry name" value="Ser/Thr_deHydtase_PyrdxlP-BS"/>
</dbReference>
<comment type="catalytic activity">
    <reaction evidence="8">
        <text>L-serine = pyruvate + NH4(+)</text>
        <dbReference type="Rhea" id="RHEA:19169"/>
        <dbReference type="ChEBI" id="CHEBI:15361"/>
        <dbReference type="ChEBI" id="CHEBI:28938"/>
        <dbReference type="ChEBI" id="CHEBI:33384"/>
        <dbReference type="EC" id="4.3.1.17"/>
    </reaction>
</comment>
<dbReference type="InterPro" id="IPR050147">
    <property type="entry name" value="Ser/Thr_Dehydratase"/>
</dbReference>
<dbReference type="CDD" id="cd01562">
    <property type="entry name" value="Thr-dehyd"/>
    <property type="match status" value="1"/>
</dbReference>
<keyword evidence="4" id="KW-0663">Pyridoxal phosphate</keyword>
<dbReference type="PROSITE" id="PS00165">
    <property type="entry name" value="DEHYDRATASE_SER_THR"/>
    <property type="match status" value="1"/>
</dbReference>
<organism evidence="10 11">
    <name type="scientific">Ancylostoma caninum</name>
    <name type="common">Dog hookworm</name>
    <dbReference type="NCBI Taxonomy" id="29170"/>
    <lineage>
        <taxon>Eukaryota</taxon>
        <taxon>Metazoa</taxon>
        <taxon>Ecdysozoa</taxon>
        <taxon>Nematoda</taxon>
        <taxon>Chromadorea</taxon>
        <taxon>Rhabditida</taxon>
        <taxon>Rhabditina</taxon>
        <taxon>Rhabditomorpha</taxon>
        <taxon>Strongyloidea</taxon>
        <taxon>Ancylostomatidae</taxon>
        <taxon>Ancylostomatinae</taxon>
        <taxon>Ancylostoma</taxon>
    </lineage>
</organism>
<dbReference type="Pfam" id="PF00291">
    <property type="entry name" value="PALP"/>
    <property type="match status" value="1"/>
</dbReference>
<protein>
    <recommendedName>
        <fullName evidence="3">L-serine ammonia-lyase</fullName>
        <ecNumber evidence="3">4.3.1.17</ecNumber>
    </recommendedName>
    <alternativeName>
        <fullName evidence="6">L-serine deaminase</fullName>
    </alternativeName>
    <alternativeName>
        <fullName evidence="7">L-threonine dehydratase</fullName>
    </alternativeName>
</protein>
<dbReference type="Gene3D" id="3.40.50.1100">
    <property type="match status" value="2"/>
</dbReference>
<evidence type="ECO:0000313" key="10">
    <source>
        <dbReference type="EMBL" id="RCN52062.1"/>
    </source>
</evidence>
<comment type="cofactor">
    <cofactor evidence="1">
        <name>pyridoxal 5'-phosphate</name>
        <dbReference type="ChEBI" id="CHEBI:597326"/>
    </cofactor>
</comment>
<proteinExistence type="inferred from homology"/>
<name>A0A368H636_ANCCA</name>
<dbReference type="SUPFAM" id="SSF53686">
    <property type="entry name" value="Tryptophan synthase beta subunit-like PLP-dependent enzymes"/>
    <property type="match status" value="1"/>
</dbReference>
<evidence type="ECO:0000256" key="6">
    <source>
        <dbReference type="ARBA" id="ARBA00041766"/>
    </source>
</evidence>
<comment type="similarity">
    <text evidence="2">Belongs to the serine/threonine dehydratase family.</text>
</comment>
<gene>
    <name evidence="10" type="ORF">ANCCAN_01850</name>
</gene>
<dbReference type="FunFam" id="3.40.50.1100:FF:000007">
    <property type="entry name" value="L-threonine dehydratase catabolic TdcB"/>
    <property type="match status" value="1"/>
</dbReference>
<evidence type="ECO:0000256" key="1">
    <source>
        <dbReference type="ARBA" id="ARBA00001933"/>
    </source>
</evidence>
<feature type="domain" description="Tryptophan synthase beta chain-like PALP" evidence="9">
    <location>
        <begin position="33"/>
        <end position="320"/>
    </location>
</feature>
<evidence type="ECO:0000256" key="2">
    <source>
        <dbReference type="ARBA" id="ARBA00010869"/>
    </source>
</evidence>
<dbReference type="OrthoDB" id="4418812at2759"/>
<evidence type="ECO:0000259" key="9">
    <source>
        <dbReference type="Pfam" id="PF00291"/>
    </source>
</evidence>
<dbReference type="GO" id="GO:0004794">
    <property type="term" value="F:threonine deaminase activity"/>
    <property type="evidence" value="ECO:0007669"/>
    <property type="project" value="TreeGrafter"/>
</dbReference>
<keyword evidence="5" id="KW-0456">Lyase</keyword>
<reference evidence="10 11" key="1">
    <citation type="submission" date="2014-10" db="EMBL/GenBank/DDBJ databases">
        <title>Draft genome of the hookworm Ancylostoma caninum.</title>
        <authorList>
            <person name="Mitreva M."/>
        </authorList>
    </citation>
    <scope>NUCLEOTIDE SEQUENCE [LARGE SCALE GENOMIC DNA]</scope>
    <source>
        <strain evidence="10 11">Baltimore</strain>
    </source>
</reference>
<evidence type="ECO:0000256" key="3">
    <source>
        <dbReference type="ARBA" id="ARBA00012093"/>
    </source>
</evidence>
<evidence type="ECO:0000256" key="4">
    <source>
        <dbReference type="ARBA" id="ARBA00022898"/>
    </source>
</evidence>
<dbReference type="PANTHER" id="PTHR48078:SF19">
    <property type="entry name" value="ACT DOMAIN-CONTAINING PROTEIN"/>
    <property type="match status" value="1"/>
</dbReference>
<dbReference type="GO" id="GO:0030170">
    <property type="term" value="F:pyridoxal phosphate binding"/>
    <property type="evidence" value="ECO:0007669"/>
    <property type="project" value="InterPro"/>
</dbReference>
<evidence type="ECO:0000256" key="7">
    <source>
        <dbReference type="ARBA" id="ARBA00042605"/>
    </source>
</evidence>
<dbReference type="GO" id="GO:0006565">
    <property type="term" value="P:L-serine catabolic process"/>
    <property type="evidence" value="ECO:0007669"/>
    <property type="project" value="TreeGrafter"/>
</dbReference>
<dbReference type="InterPro" id="IPR036052">
    <property type="entry name" value="TrpB-like_PALP_sf"/>
</dbReference>
<dbReference type="InterPro" id="IPR001926">
    <property type="entry name" value="TrpB-like_PALP"/>
</dbReference>
<evidence type="ECO:0000256" key="8">
    <source>
        <dbReference type="ARBA" id="ARBA00049406"/>
    </source>
</evidence>
<dbReference type="EMBL" id="JOJR01000009">
    <property type="protein sequence ID" value="RCN52062.1"/>
    <property type="molecule type" value="Genomic_DNA"/>
</dbReference>
<accession>A0A368H636</accession>
<dbReference type="AlphaFoldDB" id="A0A368H636"/>
<dbReference type="GO" id="GO:0006567">
    <property type="term" value="P:L-threonine catabolic process"/>
    <property type="evidence" value="ECO:0007669"/>
    <property type="project" value="TreeGrafter"/>
</dbReference>
<dbReference type="GO" id="GO:0003941">
    <property type="term" value="F:L-serine ammonia-lyase activity"/>
    <property type="evidence" value="ECO:0007669"/>
    <property type="project" value="UniProtKB-EC"/>
</dbReference>
<dbReference type="PANTHER" id="PTHR48078">
    <property type="entry name" value="THREONINE DEHYDRATASE, MITOCHONDRIAL-RELATED"/>
    <property type="match status" value="1"/>
</dbReference>
<evidence type="ECO:0000256" key="5">
    <source>
        <dbReference type="ARBA" id="ARBA00023239"/>
    </source>
</evidence>
<keyword evidence="11" id="KW-1185">Reference proteome</keyword>
<dbReference type="Proteomes" id="UP000252519">
    <property type="component" value="Unassembled WGS sequence"/>
</dbReference>
<dbReference type="STRING" id="29170.A0A368H636"/>
<dbReference type="EC" id="4.3.1.17" evidence="3"/>